<keyword evidence="2" id="KW-1133">Transmembrane helix</keyword>
<evidence type="ECO:0000313" key="4">
    <source>
        <dbReference type="Proteomes" id="UP000034406"/>
    </source>
</evidence>
<feature type="compositionally biased region" description="Polar residues" evidence="1">
    <location>
        <begin position="1"/>
        <end position="18"/>
    </location>
</feature>
<feature type="region of interest" description="Disordered" evidence="1">
    <location>
        <begin position="1"/>
        <end position="20"/>
    </location>
</feature>
<keyword evidence="2" id="KW-0472">Membrane</keyword>
<evidence type="ECO:0000256" key="2">
    <source>
        <dbReference type="SAM" id="Phobius"/>
    </source>
</evidence>
<dbReference type="Proteomes" id="UP000034406">
    <property type="component" value="Unassembled WGS sequence"/>
</dbReference>
<evidence type="ECO:0000313" key="3">
    <source>
        <dbReference type="EMBL" id="KKQ70830.1"/>
    </source>
</evidence>
<accession>A0A0G0K5U8</accession>
<dbReference type="EMBL" id="LBUT01000005">
    <property type="protein sequence ID" value="KKQ70830.1"/>
    <property type="molecule type" value="Genomic_DNA"/>
</dbReference>
<evidence type="ECO:0000256" key="1">
    <source>
        <dbReference type="SAM" id="MobiDB-lite"/>
    </source>
</evidence>
<gene>
    <name evidence="3" type="ORF">US90_C0005G0044</name>
</gene>
<keyword evidence="2" id="KW-0812">Transmembrane</keyword>
<comment type="caution">
    <text evidence="3">The sequence shown here is derived from an EMBL/GenBank/DDBJ whole genome shotgun (WGS) entry which is preliminary data.</text>
</comment>
<organism evidence="3 4">
    <name type="scientific">Candidatus Shapirobacteria bacterium GW2011_GWE2_38_30</name>
    <dbReference type="NCBI Taxonomy" id="1618490"/>
    <lineage>
        <taxon>Bacteria</taxon>
        <taxon>Candidatus Shapironibacteriota</taxon>
    </lineage>
</organism>
<sequence>MEIPNLSTSTNPPVSSPESLKKPLFSPVVLIIILSLSVASGFWLSRFFPLTGNSSVDQISDSSSKGALSTDQISASSDLKIGQLYGNTAKEFKDIAKGSVKKGSINGEGTHILVRPGGDDQRVSLISSAVDLDLFVDRQVEVKGETNSSNKTGWLLDVGTIKILE</sequence>
<feature type="transmembrane region" description="Helical" evidence="2">
    <location>
        <begin position="24"/>
        <end position="44"/>
    </location>
</feature>
<dbReference type="AlphaFoldDB" id="A0A0G0K5U8"/>
<dbReference type="STRING" id="1618490.US90_C0005G0044"/>
<protein>
    <submittedName>
        <fullName evidence="3">Uncharacterized protein</fullName>
    </submittedName>
</protein>
<reference evidence="3 4" key="1">
    <citation type="journal article" date="2015" name="Nature">
        <title>rRNA introns, odd ribosomes, and small enigmatic genomes across a large radiation of phyla.</title>
        <authorList>
            <person name="Brown C.T."/>
            <person name="Hug L.A."/>
            <person name="Thomas B.C."/>
            <person name="Sharon I."/>
            <person name="Castelle C.J."/>
            <person name="Singh A."/>
            <person name="Wilkins M.J."/>
            <person name="Williams K.H."/>
            <person name="Banfield J.F."/>
        </authorList>
    </citation>
    <scope>NUCLEOTIDE SEQUENCE [LARGE SCALE GENOMIC DNA]</scope>
</reference>
<name>A0A0G0K5U8_9BACT</name>
<proteinExistence type="predicted"/>